<feature type="compositionally biased region" description="Basic and acidic residues" evidence="2">
    <location>
        <begin position="1262"/>
        <end position="1300"/>
    </location>
</feature>
<accession>A0A1E3IFX1</accession>
<feature type="region of interest" description="Disordered" evidence="2">
    <location>
        <begin position="1125"/>
        <end position="1190"/>
    </location>
</feature>
<dbReference type="VEuPathDB" id="FungiDB:L203_03280"/>
<feature type="region of interest" description="Disordered" evidence="2">
    <location>
        <begin position="1363"/>
        <end position="1427"/>
    </location>
</feature>
<feature type="region of interest" description="Disordered" evidence="2">
    <location>
        <begin position="158"/>
        <end position="242"/>
    </location>
</feature>
<feature type="compositionally biased region" description="Polar residues" evidence="2">
    <location>
        <begin position="1168"/>
        <end position="1180"/>
    </location>
</feature>
<feature type="compositionally biased region" description="Polar residues" evidence="2">
    <location>
        <begin position="804"/>
        <end position="814"/>
    </location>
</feature>
<feature type="compositionally biased region" description="Pro residues" evidence="2">
    <location>
        <begin position="17"/>
        <end position="26"/>
    </location>
</feature>
<dbReference type="GeneID" id="91088555"/>
<feature type="compositionally biased region" description="Polar residues" evidence="2">
    <location>
        <begin position="92"/>
        <end position="103"/>
    </location>
</feature>
<reference evidence="3" key="2">
    <citation type="journal article" date="2022" name="Elife">
        <title>Obligate sexual reproduction of a homothallic fungus closely related to the Cryptococcus pathogenic species complex.</title>
        <authorList>
            <person name="Passer A.R."/>
            <person name="Clancey S.A."/>
            <person name="Shea T."/>
            <person name="David-Palma M."/>
            <person name="Averette A.F."/>
            <person name="Boekhout T."/>
            <person name="Porcel B.M."/>
            <person name="Nowrousian M."/>
            <person name="Cuomo C.A."/>
            <person name="Sun S."/>
            <person name="Heitman J."/>
            <person name="Coelho M.A."/>
        </authorList>
    </citation>
    <scope>NUCLEOTIDE SEQUENCE</scope>
    <source>
        <strain evidence="3">CBS 7841</strain>
    </source>
</reference>
<feature type="compositionally biased region" description="Polar residues" evidence="2">
    <location>
        <begin position="1019"/>
        <end position="1029"/>
    </location>
</feature>
<sequence>MYAPPGVDSESSGEETTPPPTPPPPKPPRRHFKFTSLFSPTQKLGSPKKSKEKETDGNDGESTSKDKNEELSVPAKKSVRIFAGELQGGQKGSQMEGLTTTKGESVAVEPSPLIEVKEKTEAESVAELEAVENSAKPEVNEAAVEVLTLLRKLVAETHKNAGDTKTEDSVTKKAEGAIDEKSEMEKVKKGEALQASKTDELEKLKLQALIDTESKQHSGKNSSSNVATSNQPFTAPPAGYFQPIQHHGEAEKYFASFSPPSRSNAQNGQAPQTAPPHGFAPAGPYSGGSPLMWGFWYPSPPKVNAPIFQHGGMPYQATPSFYPNIPQPPWWHPPLVQVTNNGRERSENHDMQNYLPAAPVQSNSNHHSDKKLRCKTSEPTQDELLGVTAQVNGSSKMAALRENDIDKNVDNTDNQREDLHHGKSVDHHKSFPHSNVDTLPSDDPQIQLKEQLARYQARYKSVVRKYEQGTHKMDVKEMKELKMEAKTLKEKVRELKERLKKLEDVTIFPLSLEAKKLMSYFYVQKEEDKKLSSKQELSSETISCSFDPPMVVESLSDLQNHLVNAEESYSVTARALEDTELGEKERVKLEKICYDRKKKIKELKKKIADSKAHNTGTDRLDDTRNPKSLPLSEGLNKLATDSEEHKPHTKETEEAEQSVTIFLAAQQPEKMTSTSKLEVSVSRYKAIYEQAIKVYKQDGLSEDDRKAKKALAKRAERKLQEAMEALQRARKQSSTETQVYVEEGRKIIEPFTLEQPEMTLKVSSDVPQSKQSKLSSHSDVKAIENPARDKNSTFTSGVGKKILEQSSTHSSQPSVDKLNGYLTKYQSAYTEAVTAYELSADENEKKNRKENMMQAESNLKEAIQSLETVEKKDEDESRVMEETQTEAGLGVGADTENAIENPVVEAQERHQPVQRQTVELSKPIKDEAFVPDLVHSSVAKLETYASKYEADNDRADKAYLNENLSSDERKEKKAEVQRAESILKEATQALESLKEKPDRASREKDEVDVVMSRADTQELEVQQINDQGRQQPLQPSLKSPPIQKFEYDDRENISDDVKAANPPDVSSHSDSISRIQAYVTKYQQAYSQAAKACKQGDLDDNEMRKRKDHMGRIKSKLREATEALHLANNDQSKGKPIKQKDEGINWTSDNRKHEQSLPFSHENPKHATGNNSEIQSASKINTEETSESDKELKRLEKYILKYKDDYSEALKAYKDDRLSGEGKMEKKGELRVAESRLREVMQAMDKIRRENCGKCEQNQNEQPKKLDKGKGKALQKDVENDRTQEYVRSDTQLKKADRKSSLSQAELPFSNKDQEKLLRQYQARYNSLMRCIKYEGTTARDGELKLKEIDLVKAKIKQLMLQIKSSPHDRNTKGLSTGLTDKEPKSAKHFINADQSNLQELSDGNNSSPRNASGEPLESSLSRPIPKNENEKMLISYRTRYESLRKIIENDDQMTAHDRELKIKEVDHLKKKIRNLTALAKSTPAKEKADVQCSDSANLPQSTKQTTLDCSREVINTEMLIQRAKSEYTTLLKLSKGENLSQEERKKIKQKAQLQARVIKKMIEKVDERQNKEKMVEKRENENLKKRHGHVTPETLERVIEQVVQDRTVDGAIEEVQNQKAHIEEIQGINHANDSDLSLGIDSWAPLQISKDRSGRSKYQPDTVVQAPNSFITQCIQETPVSTGNLTKVTWSQSLVSLSKCIDLGNTILHSIKTTTPDGSPLGALITRLVSGLLMQRDLVDSMRRVVGDGHDEQLIEFVEHLDTVKIFLEQISSSKRAEGEDIERETRRGQQLLETVTFKRILDYITALTEFLTPEMIRAIKMIFDRFRDEGFNMKSIIHAALIIRKEITLIHDAKDTGSDIEQKKKTKGLIGVLDMFLEFISPDRHQLGVGIHHHLEEPTPHSKELLTARKVSISPVKEEMTSPSLSKDLDLSPKSHHGHSLSNFIHRLHHKSSSHSSPTTPTQESINRMAEYRPVDSPPVTKPGKTEISHAPIKLPPATQRFLDGATDCQKTSPSHSFQFADRIPIESSKEHKKPPPLAFPLHSGSTGSDISPSRMIHFPTSSVSPTFEHDLLERDLESSPSKYSQSSAASTATEGTVRSDRQAAKLLAFADSGPKPVHCDSRDDVDGLPDDKEKQAPTEEEVHRAEKVMYPDLVSPPKLVRPQKSFLRMGGKI</sequence>
<feature type="region of interest" description="Disordered" evidence="2">
    <location>
        <begin position="606"/>
        <end position="655"/>
    </location>
</feature>
<feature type="region of interest" description="Disordered" evidence="2">
    <location>
        <begin position="255"/>
        <end position="282"/>
    </location>
</feature>
<keyword evidence="1" id="KW-0175">Coiled coil</keyword>
<feature type="coiled-coil region" evidence="1">
    <location>
        <begin position="705"/>
        <end position="736"/>
    </location>
</feature>
<feature type="compositionally biased region" description="Polar residues" evidence="2">
    <location>
        <begin position="1393"/>
        <end position="1411"/>
    </location>
</feature>
<dbReference type="KEGG" id="cdep:91088555"/>
<evidence type="ECO:0000256" key="1">
    <source>
        <dbReference type="SAM" id="Coils"/>
    </source>
</evidence>
<feature type="region of interest" description="Disordered" evidence="2">
    <location>
        <begin position="761"/>
        <end position="816"/>
    </location>
</feature>
<feature type="compositionally biased region" description="Basic and acidic residues" evidence="2">
    <location>
        <begin position="966"/>
        <end position="983"/>
    </location>
</feature>
<feature type="compositionally biased region" description="Polar residues" evidence="2">
    <location>
        <begin position="761"/>
        <end position="775"/>
    </location>
</feature>
<feature type="compositionally biased region" description="Low complexity" evidence="2">
    <location>
        <begin position="1030"/>
        <end position="1043"/>
    </location>
</feature>
<dbReference type="RefSeq" id="XP_066069829.1">
    <property type="nucleotide sequence ID" value="XM_066213732.1"/>
</dbReference>
<name>A0A1E3IFX1_9TREE</name>
<feature type="compositionally biased region" description="Basic and acidic residues" evidence="2">
    <location>
        <begin position="401"/>
        <end position="429"/>
    </location>
</feature>
<feature type="compositionally biased region" description="Basic and acidic residues" evidence="2">
    <location>
        <begin position="992"/>
        <end position="1007"/>
    </location>
</feature>
<reference evidence="3" key="3">
    <citation type="submission" date="2024-01" db="EMBL/GenBank/DDBJ databases">
        <authorList>
            <person name="Coelho M.A."/>
            <person name="David-Palma M."/>
            <person name="Shea T."/>
            <person name="Sun S."/>
            <person name="Cuomo C.A."/>
            <person name="Heitman J."/>
        </authorList>
    </citation>
    <scope>NUCLEOTIDE SEQUENCE</scope>
    <source>
        <strain evidence="3">CBS 7841</strain>
    </source>
</reference>
<feature type="region of interest" description="Disordered" evidence="2">
    <location>
        <begin position="2029"/>
        <end position="2065"/>
    </location>
</feature>
<protein>
    <submittedName>
        <fullName evidence="3">Uncharacterized protein</fullName>
    </submittedName>
</protein>
<feature type="compositionally biased region" description="Basic and acidic residues" evidence="2">
    <location>
        <begin position="49"/>
        <end position="70"/>
    </location>
</feature>
<feature type="compositionally biased region" description="Basic and acidic residues" evidence="2">
    <location>
        <begin position="1045"/>
        <end position="1058"/>
    </location>
</feature>
<feature type="compositionally biased region" description="Basic and acidic residues" evidence="2">
    <location>
        <begin position="606"/>
        <end position="625"/>
    </location>
</feature>
<feature type="compositionally biased region" description="Basic and acidic residues" evidence="2">
    <location>
        <begin position="868"/>
        <end position="881"/>
    </location>
</feature>
<evidence type="ECO:0000256" key="2">
    <source>
        <dbReference type="SAM" id="MobiDB-lite"/>
    </source>
</evidence>
<gene>
    <name evidence="3" type="ORF">L203_104345</name>
</gene>
<feature type="region of interest" description="Disordered" evidence="2">
    <location>
        <begin position="2113"/>
        <end position="2150"/>
    </location>
</feature>
<evidence type="ECO:0000313" key="3">
    <source>
        <dbReference type="EMBL" id="WVN89129.1"/>
    </source>
</evidence>
<feature type="compositionally biased region" description="Basic and acidic residues" evidence="2">
    <location>
        <begin position="158"/>
        <end position="205"/>
    </location>
</feature>
<dbReference type="Proteomes" id="UP000094043">
    <property type="component" value="Chromosome 5"/>
</dbReference>
<feature type="compositionally biased region" description="Basic and acidic residues" evidence="2">
    <location>
        <begin position="776"/>
        <end position="791"/>
    </location>
</feature>
<feature type="region of interest" description="Disordered" evidence="2">
    <location>
        <begin position="1"/>
        <end position="112"/>
    </location>
</feature>
<feature type="coiled-coil region" evidence="1">
    <location>
        <begin position="471"/>
        <end position="505"/>
    </location>
</feature>
<evidence type="ECO:0000313" key="4">
    <source>
        <dbReference type="Proteomes" id="UP000094043"/>
    </source>
</evidence>
<dbReference type="OrthoDB" id="2576539at2759"/>
<feature type="region of interest" description="Disordered" evidence="2">
    <location>
        <begin position="401"/>
        <end position="442"/>
    </location>
</feature>
<feature type="compositionally biased region" description="Basic and acidic residues" evidence="2">
    <location>
        <begin position="640"/>
        <end position="652"/>
    </location>
</feature>
<feature type="compositionally biased region" description="Polar residues" evidence="2">
    <location>
        <begin position="219"/>
        <end position="233"/>
    </location>
</feature>
<reference evidence="3" key="1">
    <citation type="submission" date="2016-06" db="EMBL/GenBank/DDBJ databases">
        <authorList>
            <person name="Cuomo C."/>
            <person name="Litvintseva A."/>
            <person name="Heitman J."/>
            <person name="Chen Y."/>
            <person name="Sun S."/>
            <person name="Springer D."/>
            <person name="Dromer F."/>
            <person name="Young S."/>
            <person name="Zeng Q."/>
            <person name="Chapman S."/>
            <person name="Gujja S."/>
            <person name="Saif S."/>
            <person name="Birren B."/>
        </authorList>
    </citation>
    <scope>NUCLEOTIDE SEQUENCE</scope>
    <source>
        <strain evidence="3">CBS 7841</strain>
    </source>
</reference>
<feature type="region of interest" description="Disordered" evidence="2">
    <location>
        <begin position="1918"/>
        <end position="1942"/>
    </location>
</feature>
<feature type="compositionally biased region" description="Low complexity" evidence="2">
    <location>
        <begin position="2081"/>
        <end position="2095"/>
    </location>
</feature>
<feature type="region of interest" description="Disordered" evidence="2">
    <location>
        <begin position="1251"/>
        <end position="1307"/>
    </location>
</feature>
<feature type="region of interest" description="Disordered" evidence="2">
    <location>
        <begin position="358"/>
        <end position="381"/>
    </location>
</feature>
<feature type="region of interest" description="Disordered" evidence="2">
    <location>
        <begin position="868"/>
        <end position="896"/>
    </location>
</feature>
<dbReference type="EMBL" id="CP143788">
    <property type="protein sequence ID" value="WVN89129.1"/>
    <property type="molecule type" value="Genomic_DNA"/>
</dbReference>
<organism evidence="3 4">
    <name type="scientific">Cryptococcus depauperatus CBS 7841</name>
    <dbReference type="NCBI Taxonomy" id="1295531"/>
    <lineage>
        <taxon>Eukaryota</taxon>
        <taxon>Fungi</taxon>
        <taxon>Dikarya</taxon>
        <taxon>Basidiomycota</taxon>
        <taxon>Agaricomycotina</taxon>
        <taxon>Tremellomycetes</taxon>
        <taxon>Tremellales</taxon>
        <taxon>Cryptococcaceae</taxon>
        <taxon>Cryptococcus</taxon>
    </lineage>
</organism>
<feature type="region of interest" description="Disordered" evidence="2">
    <location>
        <begin position="2077"/>
        <end position="2101"/>
    </location>
</feature>
<feature type="region of interest" description="Disordered" evidence="2">
    <location>
        <begin position="945"/>
        <end position="1071"/>
    </location>
</feature>
<feature type="compositionally biased region" description="Basic and acidic residues" evidence="2">
    <location>
        <begin position="2120"/>
        <end position="2150"/>
    </location>
</feature>
<feature type="compositionally biased region" description="Polar residues" evidence="2">
    <location>
        <begin position="258"/>
        <end position="272"/>
    </location>
</feature>
<feature type="compositionally biased region" description="Basic and acidic residues" evidence="2">
    <location>
        <begin position="1138"/>
        <end position="1155"/>
    </location>
</feature>
<proteinExistence type="predicted"/>
<keyword evidence="4" id="KW-1185">Reference proteome</keyword>
<feature type="compositionally biased region" description="Basic and acidic residues" evidence="2">
    <location>
        <begin position="948"/>
        <end position="959"/>
    </location>
</feature>